<dbReference type="PANTHER" id="PTHR46122:SF13">
    <property type="entry name" value="F-BOX_KELCH-REPEAT PROTEIN SKIP11-LIKE"/>
    <property type="match status" value="1"/>
</dbReference>
<dbReference type="PANTHER" id="PTHR46122">
    <property type="entry name" value="GALACTOSE OXIDASE/KELCH REPEAT PROTEIN-RELATED"/>
    <property type="match status" value="1"/>
</dbReference>
<comment type="caution">
    <text evidence="3">The sequence shown here is derived from an EMBL/GenBank/DDBJ whole genome shotgun (WGS) entry which is preliminary data.</text>
</comment>
<dbReference type="InterPro" id="IPR037293">
    <property type="entry name" value="Gal_Oxidase_central_sf"/>
</dbReference>
<dbReference type="SUPFAM" id="SSF117281">
    <property type="entry name" value="Kelch motif"/>
    <property type="match status" value="1"/>
</dbReference>
<evidence type="ECO:0000313" key="3">
    <source>
        <dbReference type="EMBL" id="PHT33904.1"/>
    </source>
</evidence>
<evidence type="ECO:0000313" key="4">
    <source>
        <dbReference type="Proteomes" id="UP000224567"/>
    </source>
</evidence>
<reference evidence="4" key="2">
    <citation type="journal article" date="2017" name="J. Anim. Genet.">
        <title>Multiple reference genome sequences of hot pepper reveal the massive evolution of plant disease resistance genes by retroduplication.</title>
        <authorList>
            <person name="Kim S."/>
            <person name="Park J."/>
            <person name="Yeom S.-I."/>
            <person name="Kim Y.-M."/>
            <person name="Seo E."/>
            <person name="Kim K.-T."/>
            <person name="Kim M.-S."/>
            <person name="Lee J.M."/>
            <person name="Cheong K."/>
            <person name="Shin H.-S."/>
            <person name="Kim S.-B."/>
            <person name="Han K."/>
            <person name="Lee J."/>
            <person name="Park M."/>
            <person name="Lee H.-A."/>
            <person name="Lee H.-Y."/>
            <person name="Lee Y."/>
            <person name="Oh S."/>
            <person name="Lee J.H."/>
            <person name="Choi E."/>
            <person name="Choi E."/>
            <person name="Lee S.E."/>
            <person name="Jeon J."/>
            <person name="Kim H."/>
            <person name="Choi G."/>
            <person name="Song H."/>
            <person name="Lee J."/>
            <person name="Lee S.-C."/>
            <person name="Kwon J.-K."/>
            <person name="Lee H.-Y."/>
            <person name="Koo N."/>
            <person name="Hong Y."/>
            <person name="Kim R.W."/>
            <person name="Kang W.-H."/>
            <person name="Huh J.H."/>
            <person name="Kang B.-C."/>
            <person name="Yang T.-J."/>
            <person name="Lee Y.-H."/>
            <person name="Bennetzen J.L."/>
            <person name="Choi D."/>
        </authorList>
    </citation>
    <scope>NUCLEOTIDE SEQUENCE [LARGE SCALE GENOMIC DNA]</scope>
    <source>
        <strain evidence="4">cv. PBC81</strain>
    </source>
</reference>
<organism evidence="3 4">
    <name type="scientific">Capsicum baccatum</name>
    <name type="common">Peruvian pepper</name>
    <dbReference type="NCBI Taxonomy" id="33114"/>
    <lineage>
        <taxon>Eukaryota</taxon>
        <taxon>Viridiplantae</taxon>
        <taxon>Streptophyta</taxon>
        <taxon>Embryophyta</taxon>
        <taxon>Tracheophyta</taxon>
        <taxon>Spermatophyta</taxon>
        <taxon>Magnoliopsida</taxon>
        <taxon>eudicotyledons</taxon>
        <taxon>Gunneridae</taxon>
        <taxon>Pentapetalae</taxon>
        <taxon>asterids</taxon>
        <taxon>lamiids</taxon>
        <taxon>Solanales</taxon>
        <taxon>Solanaceae</taxon>
        <taxon>Solanoideae</taxon>
        <taxon>Capsiceae</taxon>
        <taxon>Capsicum</taxon>
    </lineage>
</organism>
<evidence type="ECO:0000256" key="1">
    <source>
        <dbReference type="ARBA" id="ARBA00022441"/>
    </source>
</evidence>
<name>A0A2G2VLQ0_CAPBA</name>
<keyword evidence="1" id="KW-0880">Kelch repeat</keyword>
<dbReference type="InterPro" id="IPR006652">
    <property type="entry name" value="Kelch_1"/>
</dbReference>
<dbReference type="Pfam" id="PF01344">
    <property type="entry name" value="Kelch_1"/>
    <property type="match status" value="1"/>
</dbReference>
<dbReference type="Gene3D" id="2.130.10.80">
    <property type="entry name" value="Galactose oxidase/kelch, beta-propeller"/>
    <property type="match status" value="1"/>
</dbReference>
<keyword evidence="2" id="KW-0677">Repeat</keyword>
<gene>
    <name evidence="3" type="ORF">CQW23_25704</name>
</gene>
<accession>A0A2G2VLQ0</accession>
<sequence>MMSKLTIRIMLGIILIGAHLFLPSTVTAPSILSFIALSHIMVNWDAGKCGQLTNTWSTGMQVNVPRCLFGKESLGEIAIFACGCDSQGKILSSAELYNSETGTWRTLRSMNKPCKEYDLAMGTWTEILNLSPVRPNLRNGIPATSAAPPLVAVVNNQFTLLTMLKCRLGSSFVYNKFCHGMLKRWYLLSLQHTIDYLQQLLLAGDTEDVAGMSFLRLGGTGDMFEISVHVSVARSYSSAHATWETREAMAATASPQPLAMGELLQNPTDKPTNTNTNSNYVDKLNQTQSTINLSQTSLIPIEVVHGIPTLKITLDERHDFSKEEGLHRPIVVKLSMGSPDLSILRSILPMFLGIKGHCLVGLLAQRKLLIRMDQYDDFVAALSRGVTYFMHNGQNHQIRIFLWTIGFNPKEETSRTTAWILFPNLSTDLFAKSTFLSIDSAFGKPIVVDKATKVRSRPSTARVRVIPDLMDKHPDRIQLQRVDKVTSRIIVEFQEVVYDNLPQYCTYYKFQGHDEKKC</sequence>
<evidence type="ECO:0000256" key="2">
    <source>
        <dbReference type="ARBA" id="ARBA00022737"/>
    </source>
</evidence>
<dbReference type="GO" id="GO:0005634">
    <property type="term" value="C:nucleus"/>
    <property type="evidence" value="ECO:0007669"/>
    <property type="project" value="TreeGrafter"/>
</dbReference>
<dbReference type="AlphaFoldDB" id="A0A2G2VLQ0"/>
<reference evidence="3 4" key="1">
    <citation type="journal article" date="2017" name="Genome Biol.">
        <title>New reference genome sequences of hot pepper reveal the massive evolution of plant disease-resistance genes by retroduplication.</title>
        <authorList>
            <person name="Kim S."/>
            <person name="Park J."/>
            <person name="Yeom S.I."/>
            <person name="Kim Y.M."/>
            <person name="Seo E."/>
            <person name="Kim K.T."/>
            <person name="Kim M.S."/>
            <person name="Lee J.M."/>
            <person name="Cheong K."/>
            <person name="Shin H.S."/>
            <person name="Kim S.B."/>
            <person name="Han K."/>
            <person name="Lee J."/>
            <person name="Park M."/>
            <person name="Lee H.A."/>
            <person name="Lee H.Y."/>
            <person name="Lee Y."/>
            <person name="Oh S."/>
            <person name="Lee J.H."/>
            <person name="Choi E."/>
            <person name="Choi E."/>
            <person name="Lee S.E."/>
            <person name="Jeon J."/>
            <person name="Kim H."/>
            <person name="Choi G."/>
            <person name="Song H."/>
            <person name="Lee J."/>
            <person name="Lee S.C."/>
            <person name="Kwon J.K."/>
            <person name="Lee H.Y."/>
            <person name="Koo N."/>
            <person name="Hong Y."/>
            <person name="Kim R.W."/>
            <person name="Kang W.H."/>
            <person name="Huh J.H."/>
            <person name="Kang B.C."/>
            <person name="Yang T.J."/>
            <person name="Lee Y.H."/>
            <person name="Bennetzen J.L."/>
            <person name="Choi D."/>
        </authorList>
    </citation>
    <scope>NUCLEOTIDE SEQUENCE [LARGE SCALE GENOMIC DNA]</scope>
    <source>
        <strain evidence="4">cv. PBC81</strain>
    </source>
</reference>
<proteinExistence type="predicted"/>
<dbReference type="InterPro" id="IPR052439">
    <property type="entry name" value="F-box/Kelch-repeat"/>
</dbReference>
<dbReference type="STRING" id="33114.A0A2G2VLQ0"/>
<dbReference type="OrthoDB" id="1300588at2759"/>
<dbReference type="InterPro" id="IPR015915">
    <property type="entry name" value="Kelch-typ_b-propeller"/>
</dbReference>
<keyword evidence="4" id="KW-1185">Reference proteome</keyword>
<protein>
    <submittedName>
        <fullName evidence="3">F-box/kelch-repeat protein SKIP11</fullName>
    </submittedName>
</protein>
<dbReference type="Proteomes" id="UP000224567">
    <property type="component" value="Unassembled WGS sequence"/>
</dbReference>
<dbReference type="EMBL" id="MLFT02000011">
    <property type="protein sequence ID" value="PHT33904.1"/>
    <property type="molecule type" value="Genomic_DNA"/>
</dbReference>